<organism evidence="2 3">
    <name type="scientific">Pseudobacter ginsenosidimutans</name>
    <dbReference type="NCBI Taxonomy" id="661488"/>
    <lineage>
        <taxon>Bacteria</taxon>
        <taxon>Pseudomonadati</taxon>
        <taxon>Bacteroidota</taxon>
        <taxon>Chitinophagia</taxon>
        <taxon>Chitinophagales</taxon>
        <taxon>Chitinophagaceae</taxon>
        <taxon>Pseudobacter</taxon>
    </lineage>
</organism>
<reference evidence="2 3" key="1">
    <citation type="submission" date="2019-02" db="EMBL/GenBank/DDBJ databases">
        <title>Genomic Encyclopedia of Type Strains, Phase IV (KMG-IV): sequencing the most valuable type-strain genomes for metagenomic binning, comparative biology and taxonomic classification.</title>
        <authorList>
            <person name="Goeker M."/>
        </authorList>
    </citation>
    <scope>NUCLEOTIDE SEQUENCE [LARGE SCALE GENOMIC DNA]</scope>
    <source>
        <strain evidence="2 3">DSM 18116</strain>
    </source>
</reference>
<comment type="caution">
    <text evidence="2">The sequence shown here is derived from an EMBL/GenBank/DDBJ whole genome shotgun (WGS) entry which is preliminary data.</text>
</comment>
<keyword evidence="1" id="KW-0732">Signal</keyword>
<keyword evidence="3" id="KW-1185">Reference proteome</keyword>
<feature type="signal peptide" evidence="1">
    <location>
        <begin position="1"/>
        <end position="26"/>
    </location>
</feature>
<protein>
    <recommendedName>
        <fullName evidence="4">Carboxypeptidase regulatory-like domain-containing protein</fullName>
    </recommendedName>
</protein>
<evidence type="ECO:0000256" key="1">
    <source>
        <dbReference type="SAM" id="SignalP"/>
    </source>
</evidence>
<gene>
    <name evidence="2" type="ORF">EV199_0312</name>
</gene>
<dbReference type="Proteomes" id="UP000293874">
    <property type="component" value="Unassembled WGS sequence"/>
</dbReference>
<dbReference type="PROSITE" id="PS51257">
    <property type="entry name" value="PROKAR_LIPOPROTEIN"/>
    <property type="match status" value="1"/>
</dbReference>
<evidence type="ECO:0000313" key="3">
    <source>
        <dbReference type="Proteomes" id="UP000293874"/>
    </source>
</evidence>
<accession>A0A4Q7N1K8</accession>
<dbReference type="AlphaFoldDB" id="A0A4Q7N1K8"/>
<sequence length="485" mass="53446">MRSFSFYVKWICICWLLVCSCCIAMAQSDPRFNGTWAGTVSWFTGKWSDAGKCLLVIKPGDQEGKTKVFLSYFEMKEDAFNEARLYDGEFISGDNGPQLKFKFDGRLKKAPANLIAGDFILEFDKSGNGLSGYFTNYAVKRSEVLLENWRLLKVEDSYGAELVKLLTPSTPVAVAPTITPVSGDTVKAKDALPAQQIPATNQAEPAIANNDGNATATTTEAQPSGKGTISGKLFYPSDQIPADFAVYAVSMQTGQVHQAKKQDVRPDKRTYKMELPAGNYQVYAMVGFLKGQKAYHTPNVKSNFTDTSHQRIIITVMPGSSQSDIHMADWWDNSISATPEPAGPTLVKGYSPENADPSRKFVGGKTGDELGRVLVNALKNNDSTTWLRCLAPSVKITSEVRDDFGKLRNRLASFGLSDWSKVSFSRVTYIEDKGQLTAFKIEFNYGTDFIGAFGYFTGAGLYNGKYLLNYSIGPGTGNMIRYTRR</sequence>
<evidence type="ECO:0000313" key="2">
    <source>
        <dbReference type="EMBL" id="RZS74464.1"/>
    </source>
</evidence>
<evidence type="ECO:0008006" key="4">
    <source>
        <dbReference type="Google" id="ProtNLM"/>
    </source>
</evidence>
<feature type="chain" id="PRO_5020990553" description="Carboxypeptidase regulatory-like domain-containing protein" evidence="1">
    <location>
        <begin position="27"/>
        <end position="485"/>
    </location>
</feature>
<dbReference type="EMBL" id="SGXA01000001">
    <property type="protein sequence ID" value="RZS74464.1"/>
    <property type="molecule type" value="Genomic_DNA"/>
</dbReference>
<name>A0A4Q7N1K8_9BACT</name>
<proteinExistence type="predicted"/>